<name>A0ABY1HMT2_9GAMM</name>
<dbReference type="RefSeq" id="WP_075532078.1">
    <property type="nucleotide sequence ID" value="NZ_CAWRCN010000008.1"/>
</dbReference>
<evidence type="ECO:0000313" key="2">
    <source>
        <dbReference type="Proteomes" id="UP000182660"/>
    </source>
</evidence>
<proteinExistence type="predicted"/>
<protein>
    <submittedName>
        <fullName evidence="1">Uncharacterized protein</fullName>
    </submittedName>
</protein>
<sequence>MAISKQNFITIFKHNWHGFNVHKDFLKKDVEAISSDNLTERDISRLQVSLNNMRQQIENVENYISENS</sequence>
<evidence type="ECO:0000313" key="1">
    <source>
        <dbReference type="EMBL" id="SGZ03526.1"/>
    </source>
</evidence>
<keyword evidence="2" id="KW-1185">Reference proteome</keyword>
<dbReference type="EMBL" id="FPLJ01000144">
    <property type="protein sequence ID" value="SGZ03526.1"/>
    <property type="molecule type" value="Genomic_DNA"/>
</dbReference>
<reference evidence="1 2" key="1">
    <citation type="submission" date="2016-11" db="EMBL/GenBank/DDBJ databases">
        <authorList>
            <person name="Klemetsen T."/>
        </authorList>
    </citation>
    <scope>NUCLEOTIDE SEQUENCE [LARGE SCALE GENOMIC DNA]</scope>
    <source>
        <strain evidence="1">MT 2528</strain>
    </source>
</reference>
<accession>A0ABY1HMT2</accession>
<dbReference type="Proteomes" id="UP000182660">
    <property type="component" value="Unassembled WGS sequence"/>
</dbReference>
<comment type="caution">
    <text evidence="1">The sequence shown here is derived from an EMBL/GenBank/DDBJ whole genome shotgun (WGS) entry which is preliminary data.</text>
</comment>
<organism evidence="1 2">
    <name type="scientific">Moritella viscosa</name>
    <dbReference type="NCBI Taxonomy" id="80854"/>
    <lineage>
        <taxon>Bacteria</taxon>
        <taxon>Pseudomonadati</taxon>
        <taxon>Pseudomonadota</taxon>
        <taxon>Gammaproteobacteria</taxon>
        <taxon>Alteromonadales</taxon>
        <taxon>Moritellaceae</taxon>
        <taxon>Moritella</taxon>
    </lineage>
</organism>
<gene>
    <name evidence="1" type="ORF">MT2528_4613</name>
</gene>